<evidence type="ECO:0000259" key="8">
    <source>
        <dbReference type="PROSITE" id="PS50119"/>
    </source>
</evidence>
<dbReference type="Gene3D" id="2.120.10.30">
    <property type="entry name" value="TolB, C-terminal domain"/>
    <property type="match status" value="1"/>
</dbReference>
<feature type="domain" description="B box-type" evidence="8">
    <location>
        <begin position="98"/>
        <end position="148"/>
    </location>
</feature>
<sequence>MATSRADFQNEEKQNCPICLGDFKIPRQLPCMHSFCEKCLQDYLSSQEEKINKLKQIECPICRQAVSVSKQGNPVSSLASQFPIDVILQSILSDSKVKVDQPCEACHSAGISSQAQNICMVCEEAMCINCSVAHRNQKISRNHVIISMEEFSSNPQNAIKFAKGFSCTEHDGEALDFYCKDHKSVCCSKCCIVSHRNCANVSELKKELPNLLQEIDSDSVNEQMKRIETHLVKFMEANESNISLLESQVNDLTNQISDLRKKINDVLDELETKVKMEGHIICKEETIQKQEKSHHCQSLINSVRNSHKVLETVKKYGTEMQVFLLTEKMTSQLSSYLDQIQEKYMKMETTIVCLEVSPKVKSMFSADLDHLAKIVSKQKLQSLPFPSFKRPSRDHLVQMERIIEIKDNENLLPDYSGITYLYSGHLVLADYANHRVCLVDPSNNVTIVCTLSDYIYDICLVNDDDEVAVTSPFKNTVQFLSVRNGKIRPTRTISHRYSSHGVAPAGKGKIVISGYCGGLESKYFWSFVSMGGKEEYCHEFNCQCYRSFTHVAMDVSFNHVYMTVSDAHSLYCFDITGIQKFVYTNDKLKEPRGVATDRYDNVYVVGYDSDNIHQIAPSGIVLQIISAGPLVNPQAICFRRDSDTILVVNDSDRKLYQYQVK</sequence>
<dbReference type="Gene3D" id="3.30.160.60">
    <property type="entry name" value="Classic Zinc Finger"/>
    <property type="match status" value="1"/>
</dbReference>
<dbReference type="InterPro" id="IPR013083">
    <property type="entry name" value="Znf_RING/FYVE/PHD"/>
</dbReference>
<organism evidence="9 10">
    <name type="scientific">Sinanodonta woodiana</name>
    <name type="common">Chinese pond mussel</name>
    <name type="synonym">Anodonta woodiana</name>
    <dbReference type="NCBI Taxonomy" id="1069815"/>
    <lineage>
        <taxon>Eukaryota</taxon>
        <taxon>Metazoa</taxon>
        <taxon>Spiralia</taxon>
        <taxon>Lophotrochozoa</taxon>
        <taxon>Mollusca</taxon>
        <taxon>Bivalvia</taxon>
        <taxon>Autobranchia</taxon>
        <taxon>Heteroconchia</taxon>
        <taxon>Palaeoheterodonta</taxon>
        <taxon>Unionida</taxon>
        <taxon>Unionoidea</taxon>
        <taxon>Unionidae</taxon>
        <taxon>Unioninae</taxon>
        <taxon>Sinanodonta</taxon>
    </lineage>
</organism>
<evidence type="ECO:0000256" key="3">
    <source>
        <dbReference type="ARBA" id="ARBA00022771"/>
    </source>
</evidence>
<evidence type="ECO:0000259" key="7">
    <source>
        <dbReference type="PROSITE" id="PS50089"/>
    </source>
</evidence>
<dbReference type="SMART" id="SM00184">
    <property type="entry name" value="RING"/>
    <property type="match status" value="1"/>
</dbReference>
<evidence type="ECO:0000256" key="5">
    <source>
        <dbReference type="PROSITE-ProRule" id="PRU00024"/>
    </source>
</evidence>
<comment type="caution">
    <text evidence="9">The sequence shown here is derived from an EMBL/GenBank/DDBJ whole genome shotgun (WGS) entry which is preliminary data.</text>
</comment>
<proteinExistence type="predicted"/>
<dbReference type="PROSITE" id="PS50089">
    <property type="entry name" value="ZF_RING_2"/>
    <property type="match status" value="1"/>
</dbReference>
<dbReference type="EMBL" id="JBJQND010000001">
    <property type="protein sequence ID" value="KAL3887962.1"/>
    <property type="molecule type" value="Genomic_DNA"/>
</dbReference>
<name>A0ABD3XSB5_SINWO</name>
<evidence type="ECO:0000313" key="9">
    <source>
        <dbReference type="EMBL" id="KAL3887962.1"/>
    </source>
</evidence>
<evidence type="ECO:0000256" key="1">
    <source>
        <dbReference type="ARBA" id="ARBA00022553"/>
    </source>
</evidence>
<evidence type="ECO:0000256" key="4">
    <source>
        <dbReference type="ARBA" id="ARBA00022833"/>
    </source>
</evidence>
<dbReference type="PANTHER" id="PTHR25462:SF296">
    <property type="entry name" value="MEIOTIC P26, ISOFORM F"/>
    <property type="match status" value="1"/>
</dbReference>
<gene>
    <name evidence="9" type="ORF">ACJMK2_000347</name>
</gene>
<keyword evidence="1" id="KW-0597">Phosphoprotein</keyword>
<dbReference type="SUPFAM" id="SSF57850">
    <property type="entry name" value="RING/U-box"/>
    <property type="match status" value="1"/>
</dbReference>
<evidence type="ECO:0000313" key="10">
    <source>
        <dbReference type="Proteomes" id="UP001634394"/>
    </source>
</evidence>
<dbReference type="InterPro" id="IPR000315">
    <property type="entry name" value="Znf_B-box"/>
</dbReference>
<dbReference type="Proteomes" id="UP001634394">
    <property type="component" value="Unassembled WGS sequence"/>
</dbReference>
<dbReference type="GO" id="GO:0008270">
    <property type="term" value="F:zinc ion binding"/>
    <property type="evidence" value="ECO:0007669"/>
    <property type="project" value="UniProtKB-KW"/>
</dbReference>
<feature type="coiled-coil region" evidence="6">
    <location>
        <begin position="235"/>
        <end position="269"/>
    </location>
</feature>
<dbReference type="Pfam" id="PF13445">
    <property type="entry name" value="zf-RING_UBOX"/>
    <property type="match status" value="1"/>
</dbReference>
<keyword evidence="3 5" id="KW-0863">Zinc-finger</keyword>
<dbReference type="SUPFAM" id="SSF57845">
    <property type="entry name" value="B-box zinc-binding domain"/>
    <property type="match status" value="1"/>
</dbReference>
<keyword evidence="2" id="KW-0479">Metal-binding</keyword>
<evidence type="ECO:0000256" key="6">
    <source>
        <dbReference type="SAM" id="Coils"/>
    </source>
</evidence>
<dbReference type="PANTHER" id="PTHR25462">
    <property type="entry name" value="BONUS, ISOFORM C-RELATED"/>
    <property type="match status" value="1"/>
</dbReference>
<keyword evidence="6" id="KW-0175">Coiled coil</keyword>
<dbReference type="InterPro" id="IPR001841">
    <property type="entry name" value="Znf_RING"/>
</dbReference>
<dbReference type="InterPro" id="IPR011042">
    <property type="entry name" value="6-blade_b-propeller_TolB-like"/>
</dbReference>
<reference evidence="9 10" key="1">
    <citation type="submission" date="2024-11" db="EMBL/GenBank/DDBJ databases">
        <title>Chromosome-level genome assembly of the freshwater bivalve Anodonta woodiana.</title>
        <authorList>
            <person name="Chen X."/>
        </authorList>
    </citation>
    <scope>NUCLEOTIDE SEQUENCE [LARGE SCALE GENOMIC DNA]</scope>
    <source>
        <strain evidence="9">MN2024</strain>
        <tissue evidence="9">Gills</tissue>
    </source>
</reference>
<dbReference type="InterPro" id="IPR027370">
    <property type="entry name" value="Znf-RING_euk"/>
</dbReference>
<keyword evidence="10" id="KW-1185">Reference proteome</keyword>
<keyword evidence="4" id="KW-0862">Zinc</keyword>
<feature type="domain" description="B box-type" evidence="8">
    <location>
        <begin position="162"/>
        <end position="196"/>
    </location>
</feature>
<dbReference type="SUPFAM" id="SSF101898">
    <property type="entry name" value="NHL repeat"/>
    <property type="match status" value="1"/>
</dbReference>
<dbReference type="PROSITE" id="PS50119">
    <property type="entry name" value="ZF_BBOX"/>
    <property type="match status" value="2"/>
</dbReference>
<dbReference type="InterPro" id="IPR047153">
    <property type="entry name" value="TRIM45/56/19-like"/>
</dbReference>
<protein>
    <submittedName>
        <fullName evidence="9">Uncharacterized protein</fullName>
    </submittedName>
</protein>
<accession>A0ABD3XSB5</accession>
<evidence type="ECO:0000256" key="2">
    <source>
        <dbReference type="ARBA" id="ARBA00022723"/>
    </source>
</evidence>
<feature type="domain" description="RING-type" evidence="7">
    <location>
        <begin position="16"/>
        <end position="63"/>
    </location>
</feature>
<dbReference type="Gene3D" id="3.30.40.10">
    <property type="entry name" value="Zinc/RING finger domain, C3HC4 (zinc finger)"/>
    <property type="match status" value="1"/>
</dbReference>
<dbReference type="InterPro" id="IPR017907">
    <property type="entry name" value="Znf_RING_CS"/>
</dbReference>
<dbReference type="PROSITE" id="PS00518">
    <property type="entry name" value="ZF_RING_1"/>
    <property type="match status" value="1"/>
</dbReference>
<dbReference type="AlphaFoldDB" id="A0ABD3XSB5"/>